<accession>A0A2T5B8S4</accession>
<reference evidence="4 5" key="1">
    <citation type="submission" date="2018-04" db="EMBL/GenBank/DDBJ databases">
        <title>Genomic Encyclopedia of Type Strains, Phase IV (KMG-IV): sequencing the most valuable type-strain genomes for metagenomic binning, comparative biology and taxonomic classification.</title>
        <authorList>
            <person name="Goeker M."/>
        </authorList>
    </citation>
    <scope>NUCLEOTIDE SEQUENCE [LARGE SCALE GENOMIC DNA]</scope>
    <source>
        <strain evidence="4 5">DSM 7138</strain>
    </source>
</reference>
<evidence type="ECO:0000313" key="5">
    <source>
        <dbReference type="Proteomes" id="UP000241247"/>
    </source>
</evidence>
<feature type="compositionally biased region" description="Low complexity" evidence="1">
    <location>
        <begin position="431"/>
        <end position="440"/>
    </location>
</feature>
<name>A0A2T5B8S4_MYCDI</name>
<dbReference type="Pfam" id="PF01471">
    <property type="entry name" value="PG_binding_1"/>
    <property type="match status" value="1"/>
</dbReference>
<dbReference type="InterPro" id="IPR036366">
    <property type="entry name" value="PGBDSf"/>
</dbReference>
<sequence length="615" mass="64636">MTHARFAKIGLAGLLGLALVGGAAVQAADTKPPVSAGKRWESEFSMWQKVSASSDPAGYQDYLDQYPNGTFASMARLRLAELNAAGVEKPSPETTGTTDDAAGRASAAAKAAEDAAAEKERAKAAEAQRLKAEQEAKVAAEKAQAEAQRQAAEAQRKREAEAVEAERRRAEQQEKAEEAHRKAEEQAKAAAEAKAKADQAAAARAKAEAEQAAAEAERKRAEAAAEAGRLKAEQEARAAAEAKAKADAAAADRARAEAALAEAEAERARAEEAAAAARLKAEEVARDNAEAKDQVATSGQPASPDSPDALDTEALPTGPEASPKTDTAKSADVPDNSAAQSAPAGEAAKSGPEAPAAPDAMASKEADATAANEADAEAAKRLARREDNSWSRAILNGSRDAYRAYLDEFPNGRFAADARQRLAAVTKESEAASGAEANSSDVATGKLDTGNSVAEADRSSGVAPEPAAPQPSQPRSTAQAPKVYQTPPDVREAWLETGIRAQTQRYLNALGYDTGGADGVFGPRTRAAIAAWQRSLGLRADGYLSRKQFLQLRDSAQFAENRKRQRAVQDYGRDPYYGNEYYLEGPADGYYEGPVDGYYDRPADRGGLYPSGPGY</sequence>
<evidence type="ECO:0000256" key="2">
    <source>
        <dbReference type="SAM" id="SignalP"/>
    </source>
</evidence>
<feature type="region of interest" description="Disordered" evidence="1">
    <location>
        <begin position="422"/>
        <end position="484"/>
    </location>
</feature>
<feature type="chain" id="PRO_5015582468" evidence="2">
    <location>
        <begin position="28"/>
        <end position="615"/>
    </location>
</feature>
<protein>
    <submittedName>
        <fullName evidence="4">Putative peptidoglycan binding protein</fullName>
    </submittedName>
</protein>
<feature type="compositionally biased region" description="Basic and acidic residues" evidence="1">
    <location>
        <begin position="205"/>
        <end position="256"/>
    </location>
</feature>
<feature type="compositionally biased region" description="Basic and acidic residues" evidence="1">
    <location>
        <begin position="154"/>
        <end position="197"/>
    </location>
</feature>
<dbReference type="Gene3D" id="1.10.101.10">
    <property type="entry name" value="PGBD-like superfamily/PGBD"/>
    <property type="match status" value="1"/>
</dbReference>
<proteinExistence type="predicted"/>
<comment type="caution">
    <text evidence="4">The sequence shown here is derived from an EMBL/GenBank/DDBJ whole genome shotgun (WGS) entry which is preliminary data.</text>
</comment>
<feature type="compositionally biased region" description="Basic and acidic residues" evidence="1">
    <location>
        <begin position="111"/>
        <end position="144"/>
    </location>
</feature>
<keyword evidence="2" id="KW-0732">Signal</keyword>
<keyword evidence="5" id="KW-1185">Reference proteome</keyword>
<evidence type="ECO:0000313" key="4">
    <source>
        <dbReference type="EMBL" id="PTM95389.1"/>
    </source>
</evidence>
<evidence type="ECO:0000259" key="3">
    <source>
        <dbReference type="Pfam" id="PF01471"/>
    </source>
</evidence>
<dbReference type="InterPro" id="IPR002477">
    <property type="entry name" value="Peptidoglycan-bd-like"/>
</dbReference>
<gene>
    <name evidence="4" type="ORF">C7449_104468</name>
</gene>
<organism evidence="4 5">
    <name type="scientific">Mycoplana dimorpha</name>
    <dbReference type="NCBI Taxonomy" id="28320"/>
    <lineage>
        <taxon>Bacteria</taxon>
        <taxon>Pseudomonadati</taxon>
        <taxon>Pseudomonadota</taxon>
        <taxon>Alphaproteobacteria</taxon>
        <taxon>Hyphomicrobiales</taxon>
        <taxon>Rhizobiaceae</taxon>
        <taxon>Mycoplana</taxon>
    </lineage>
</organism>
<feature type="region of interest" description="Disordered" evidence="1">
    <location>
        <begin position="85"/>
        <end position="394"/>
    </location>
</feature>
<feature type="compositionally biased region" description="Basic and acidic residues" evidence="1">
    <location>
        <begin position="279"/>
        <end position="293"/>
    </location>
</feature>
<feature type="domain" description="Peptidoglycan binding-like" evidence="3">
    <location>
        <begin position="502"/>
        <end position="547"/>
    </location>
</feature>
<evidence type="ECO:0000256" key="1">
    <source>
        <dbReference type="SAM" id="MobiDB-lite"/>
    </source>
</evidence>
<dbReference type="RefSeq" id="WP_108003092.1">
    <property type="nucleotide sequence ID" value="NZ_JBHEEX010000007.1"/>
</dbReference>
<dbReference type="SUPFAM" id="SSF47090">
    <property type="entry name" value="PGBD-like"/>
    <property type="match status" value="1"/>
</dbReference>
<dbReference type="Proteomes" id="UP000241247">
    <property type="component" value="Unassembled WGS sequence"/>
</dbReference>
<dbReference type="OrthoDB" id="9816009at2"/>
<feature type="signal peptide" evidence="2">
    <location>
        <begin position="1"/>
        <end position="27"/>
    </location>
</feature>
<dbReference type="AlphaFoldDB" id="A0A2T5B8S4"/>
<dbReference type="EMBL" id="PZZZ01000004">
    <property type="protein sequence ID" value="PTM95389.1"/>
    <property type="molecule type" value="Genomic_DNA"/>
</dbReference>
<dbReference type="InterPro" id="IPR036365">
    <property type="entry name" value="PGBD-like_sf"/>
</dbReference>
<feature type="compositionally biased region" description="Low complexity" evidence="1">
    <location>
        <begin position="337"/>
        <end position="350"/>
    </location>
</feature>
<feature type="compositionally biased region" description="Basic and acidic residues" evidence="1">
    <location>
        <begin position="377"/>
        <end position="389"/>
    </location>
</feature>